<sequence length="52" mass="5618">MARALTSEHQASRALESLFEVGLLARSRRALVFGAGAHIRRRSVKSGGVALR</sequence>
<reference evidence="2" key="1">
    <citation type="submission" date="2021-01" db="EMBL/GenBank/DDBJ databases">
        <title>Caligus Genome Assembly.</title>
        <authorList>
            <person name="Gallardo-Escarate C."/>
        </authorList>
    </citation>
    <scope>NUCLEOTIDE SEQUENCE [LARGE SCALE GENOMIC DNA]</scope>
</reference>
<dbReference type="EMBL" id="CP045894">
    <property type="protein sequence ID" value="QQP55606.1"/>
    <property type="molecule type" value="Genomic_DNA"/>
</dbReference>
<dbReference type="AlphaFoldDB" id="A0A7T8KGR7"/>
<feature type="non-terminal residue" evidence="1">
    <location>
        <position position="52"/>
    </location>
</feature>
<evidence type="ECO:0000313" key="1">
    <source>
        <dbReference type="EMBL" id="QQP55606.1"/>
    </source>
</evidence>
<organism evidence="1 2">
    <name type="scientific">Caligus rogercresseyi</name>
    <name type="common">Sea louse</name>
    <dbReference type="NCBI Taxonomy" id="217165"/>
    <lineage>
        <taxon>Eukaryota</taxon>
        <taxon>Metazoa</taxon>
        <taxon>Ecdysozoa</taxon>
        <taxon>Arthropoda</taxon>
        <taxon>Crustacea</taxon>
        <taxon>Multicrustacea</taxon>
        <taxon>Hexanauplia</taxon>
        <taxon>Copepoda</taxon>
        <taxon>Siphonostomatoida</taxon>
        <taxon>Caligidae</taxon>
        <taxon>Caligus</taxon>
    </lineage>
</organism>
<dbReference type="Proteomes" id="UP000595437">
    <property type="component" value="Chromosome 5"/>
</dbReference>
<proteinExistence type="predicted"/>
<protein>
    <submittedName>
        <fullName evidence="1">Uncharacterized protein</fullName>
    </submittedName>
</protein>
<gene>
    <name evidence="1" type="ORF">FKW44_008854</name>
</gene>
<accession>A0A7T8KGR7</accession>
<keyword evidence="2" id="KW-1185">Reference proteome</keyword>
<evidence type="ECO:0000313" key="2">
    <source>
        <dbReference type="Proteomes" id="UP000595437"/>
    </source>
</evidence>
<name>A0A7T8KGR7_CALRO</name>